<dbReference type="InterPro" id="IPR010730">
    <property type="entry name" value="HET"/>
</dbReference>
<dbReference type="PANTHER" id="PTHR24148">
    <property type="entry name" value="ANKYRIN REPEAT DOMAIN-CONTAINING PROTEIN 39 HOMOLOG-RELATED"/>
    <property type="match status" value="1"/>
</dbReference>
<feature type="domain" description="Heterokaryon incompatibility" evidence="1">
    <location>
        <begin position="43"/>
        <end position="175"/>
    </location>
</feature>
<evidence type="ECO:0000313" key="2">
    <source>
        <dbReference type="EMBL" id="KAF2117514.1"/>
    </source>
</evidence>
<dbReference type="PANTHER" id="PTHR24148:SF80">
    <property type="entry name" value="HETEROKARYON INCOMPATIBILITY DOMAIN-CONTAINING PROTEIN"/>
    <property type="match status" value="1"/>
</dbReference>
<dbReference type="OrthoDB" id="2157530at2759"/>
<dbReference type="EMBL" id="ML977318">
    <property type="protein sequence ID" value="KAF2117514.1"/>
    <property type="molecule type" value="Genomic_DNA"/>
</dbReference>
<keyword evidence="3" id="KW-1185">Reference proteome</keyword>
<dbReference type="Proteomes" id="UP000799770">
    <property type="component" value="Unassembled WGS sequence"/>
</dbReference>
<reference evidence="2" key="1">
    <citation type="journal article" date="2020" name="Stud. Mycol.">
        <title>101 Dothideomycetes genomes: a test case for predicting lifestyles and emergence of pathogens.</title>
        <authorList>
            <person name="Haridas S."/>
            <person name="Albert R."/>
            <person name="Binder M."/>
            <person name="Bloem J."/>
            <person name="Labutti K."/>
            <person name="Salamov A."/>
            <person name="Andreopoulos B."/>
            <person name="Baker S."/>
            <person name="Barry K."/>
            <person name="Bills G."/>
            <person name="Bluhm B."/>
            <person name="Cannon C."/>
            <person name="Castanera R."/>
            <person name="Culley D."/>
            <person name="Daum C."/>
            <person name="Ezra D."/>
            <person name="Gonzalez J."/>
            <person name="Henrissat B."/>
            <person name="Kuo A."/>
            <person name="Liang C."/>
            <person name="Lipzen A."/>
            <person name="Lutzoni F."/>
            <person name="Magnuson J."/>
            <person name="Mondo S."/>
            <person name="Nolan M."/>
            <person name="Ohm R."/>
            <person name="Pangilinan J."/>
            <person name="Park H.-J."/>
            <person name="Ramirez L."/>
            <person name="Alfaro M."/>
            <person name="Sun H."/>
            <person name="Tritt A."/>
            <person name="Yoshinaga Y."/>
            <person name="Zwiers L.-H."/>
            <person name="Turgeon B."/>
            <person name="Goodwin S."/>
            <person name="Spatafora J."/>
            <person name="Crous P."/>
            <person name="Grigoriev I."/>
        </authorList>
    </citation>
    <scope>NUCLEOTIDE SEQUENCE</scope>
    <source>
        <strain evidence="2">CBS 627.86</strain>
    </source>
</reference>
<dbReference type="InterPro" id="IPR052895">
    <property type="entry name" value="HetReg/Transcr_Mod"/>
</dbReference>
<accession>A0A6A5ZEL1</accession>
<proteinExistence type="predicted"/>
<gene>
    <name evidence="2" type="ORF">BDV96DRAFT_450867</name>
</gene>
<evidence type="ECO:0000313" key="3">
    <source>
        <dbReference type="Proteomes" id="UP000799770"/>
    </source>
</evidence>
<feature type="non-terminal residue" evidence="2">
    <location>
        <position position="1"/>
    </location>
</feature>
<dbReference type="Pfam" id="PF06985">
    <property type="entry name" value="HET"/>
    <property type="match status" value="1"/>
</dbReference>
<organism evidence="2 3">
    <name type="scientific">Lophiotrema nucula</name>
    <dbReference type="NCBI Taxonomy" id="690887"/>
    <lineage>
        <taxon>Eukaryota</taxon>
        <taxon>Fungi</taxon>
        <taxon>Dikarya</taxon>
        <taxon>Ascomycota</taxon>
        <taxon>Pezizomycotina</taxon>
        <taxon>Dothideomycetes</taxon>
        <taxon>Pleosporomycetidae</taxon>
        <taxon>Pleosporales</taxon>
        <taxon>Lophiotremataceae</taxon>
        <taxon>Lophiotrema</taxon>
    </lineage>
</organism>
<dbReference type="AlphaFoldDB" id="A0A6A5ZEL1"/>
<feature type="non-terminal residue" evidence="2">
    <location>
        <position position="276"/>
    </location>
</feature>
<sequence>YKYARLKSSDSIRVLKIEPSLDRNTPLLFSFEIGHLADLRDRYEALSYTWGEPVFSHHIFSVEDGTSIPITGNLDMILRRFREPSRVRSLWIDAVCIDQQDDNDKANQIGMMKAIYSTASRVLVWLGGGSVVEDALRKLCAASRNPPSTRIEGIEKHLQTILTRPYFTRRWIIQELVSNLDVTLFCEEFEMTWIRLMAAVQNCEEYLTSSSQNLEGLKSAQTLIELWRMQAQGDSTFSEQVFHDAYPEQELTILELLGRFGAYQYSNPHDNLYALH</sequence>
<name>A0A6A5ZEL1_9PLEO</name>
<evidence type="ECO:0000259" key="1">
    <source>
        <dbReference type="Pfam" id="PF06985"/>
    </source>
</evidence>
<protein>
    <submittedName>
        <fullName evidence="2">Heterokaryon incompatibility protein-domain-containing protein</fullName>
    </submittedName>
</protein>